<dbReference type="SMART" id="SM00448">
    <property type="entry name" value="REC"/>
    <property type="match status" value="1"/>
</dbReference>
<dbReference type="InterPro" id="IPR007492">
    <property type="entry name" value="LytTR_DNA-bd_dom"/>
</dbReference>
<dbReference type="SUPFAM" id="SSF52172">
    <property type="entry name" value="CheY-like"/>
    <property type="match status" value="1"/>
</dbReference>
<proteinExistence type="predicted"/>
<evidence type="ECO:0000256" key="5">
    <source>
        <dbReference type="PROSITE-ProRule" id="PRU00169"/>
    </source>
</evidence>
<dbReference type="GO" id="GO:0000156">
    <property type="term" value="F:phosphorelay response regulator activity"/>
    <property type="evidence" value="ECO:0007669"/>
    <property type="project" value="TreeGrafter"/>
</dbReference>
<dbReference type="Gene3D" id="2.40.50.1020">
    <property type="entry name" value="LytTr DNA-binding domain"/>
    <property type="match status" value="1"/>
</dbReference>
<sequence>MREFSAIVAEDVNYVRQLIRSYCVNSRIDLIAETGSGQEAILLIKQFEPDIIVLDIELEDMSGIAVAKQLRSELGYYPAIIFATGSTDPLNIMEAVNEIGAFYIVKPIQEERWNIAISKVRDWFEKQEAYNKQLAQSSQLIDIHTSRKSYPIAEETILLIEKESGRKHINVYLTSGDIIESNNTLNQIKKQTSDLMIESIRGFLVNIRHVAGYKRESSSLQTMLRRYTIFFNNSKLTAPLGRLQEKGFSDRLNLHKRGDSEELRSKKSV</sequence>
<keyword evidence="4" id="KW-0804">Transcription</keyword>
<gene>
    <name evidence="7" type="ORF">DFP95_10419</name>
</gene>
<evidence type="ECO:0000259" key="6">
    <source>
        <dbReference type="PROSITE" id="PS50110"/>
    </source>
</evidence>
<accession>A0A3D9IPM1</accession>
<dbReference type="PROSITE" id="PS50110">
    <property type="entry name" value="RESPONSE_REGULATORY"/>
    <property type="match status" value="1"/>
</dbReference>
<evidence type="ECO:0000313" key="8">
    <source>
        <dbReference type="Proteomes" id="UP000256869"/>
    </source>
</evidence>
<keyword evidence="8" id="KW-1185">Reference proteome</keyword>
<reference evidence="7 8" key="1">
    <citation type="submission" date="2018-07" db="EMBL/GenBank/DDBJ databases">
        <title>Genomic Encyclopedia of Type Strains, Phase III (KMG-III): the genomes of soil and plant-associated and newly described type strains.</title>
        <authorList>
            <person name="Whitman W."/>
        </authorList>
    </citation>
    <scope>NUCLEOTIDE SEQUENCE [LARGE SCALE GENOMIC DNA]</scope>
    <source>
        <strain evidence="7 8">CECT 8236</strain>
    </source>
</reference>
<dbReference type="PANTHER" id="PTHR48111:SF69">
    <property type="entry name" value="RESPONSE REGULATOR RECEIVER"/>
    <property type="match status" value="1"/>
</dbReference>
<dbReference type="InterPro" id="IPR011006">
    <property type="entry name" value="CheY-like_superfamily"/>
</dbReference>
<dbReference type="GO" id="GO:0032993">
    <property type="term" value="C:protein-DNA complex"/>
    <property type="evidence" value="ECO:0007669"/>
    <property type="project" value="TreeGrafter"/>
</dbReference>
<evidence type="ECO:0000256" key="3">
    <source>
        <dbReference type="ARBA" id="ARBA00023125"/>
    </source>
</evidence>
<protein>
    <submittedName>
        <fullName evidence="7">LytTR family two component transcriptional regulator</fullName>
    </submittedName>
</protein>
<organism evidence="7 8">
    <name type="scientific">Cohnella lupini</name>
    <dbReference type="NCBI Taxonomy" id="1294267"/>
    <lineage>
        <taxon>Bacteria</taxon>
        <taxon>Bacillati</taxon>
        <taxon>Bacillota</taxon>
        <taxon>Bacilli</taxon>
        <taxon>Bacillales</taxon>
        <taxon>Paenibacillaceae</taxon>
        <taxon>Cohnella</taxon>
    </lineage>
</organism>
<dbReference type="AlphaFoldDB" id="A0A3D9IPM1"/>
<dbReference type="InterPro" id="IPR039420">
    <property type="entry name" value="WalR-like"/>
</dbReference>
<dbReference type="RefSeq" id="WP_181907336.1">
    <property type="nucleotide sequence ID" value="NZ_QRDY01000004.1"/>
</dbReference>
<dbReference type="Pfam" id="PF04397">
    <property type="entry name" value="LytTR"/>
    <property type="match status" value="1"/>
</dbReference>
<feature type="domain" description="Response regulatory" evidence="6">
    <location>
        <begin position="5"/>
        <end position="121"/>
    </location>
</feature>
<evidence type="ECO:0000313" key="7">
    <source>
        <dbReference type="EMBL" id="RED63026.1"/>
    </source>
</evidence>
<dbReference type="Pfam" id="PF00072">
    <property type="entry name" value="Response_reg"/>
    <property type="match status" value="1"/>
</dbReference>
<dbReference type="Proteomes" id="UP000256869">
    <property type="component" value="Unassembled WGS sequence"/>
</dbReference>
<evidence type="ECO:0000256" key="1">
    <source>
        <dbReference type="ARBA" id="ARBA00022553"/>
    </source>
</evidence>
<evidence type="ECO:0000256" key="4">
    <source>
        <dbReference type="ARBA" id="ARBA00023163"/>
    </source>
</evidence>
<dbReference type="GO" id="GO:0006355">
    <property type="term" value="P:regulation of DNA-templated transcription"/>
    <property type="evidence" value="ECO:0007669"/>
    <property type="project" value="TreeGrafter"/>
</dbReference>
<keyword evidence="3" id="KW-0238">DNA-binding</keyword>
<dbReference type="GO" id="GO:0005829">
    <property type="term" value="C:cytosol"/>
    <property type="evidence" value="ECO:0007669"/>
    <property type="project" value="TreeGrafter"/>
</dbReference>
<name>A0A3D9IPM1_9BACL</name>
<keyword evidence="1 5" id="KW-0597">Phosphoprotein</keyword>
<dbReference type="InterPro" id="IPR001789">
    <property type="entry name" value="Sig_transdc_resp-reg_receiver"/>
</dbReference>
<dbReference type="Gene3D" id="3.40.50.2300">
    <property type="match status" value="1"/>
</dbReference>
<dbReference type="PANTHER" id="PTHR48111">
    <property type="entry name" value="REGULATOR OF RPOS"/>
    <property type="match status" value="1"/>
</dbReference>
<keyword evidence="2" id="KW-0805">Transcription regulation</keyword>
<dbReference type="GO" id="GO:0000976">
    <property type="term" value="F:transcription cis-regulatory region binding"/>
    <property type="evidence" value="ECO:0007669"/>
    <property type="project" value="TreeGrafter"/>
</dbReference>
<dbReference type="SMART" id="SM00850">
    <property type="entry name" value="LytTR"/>
    <property type="match status" value="1"/>
</dbReference>
<evidence type="ECO:0000256" key="2">
    <source>
        <dbReference type="ARBA" id="ARBA00023015"/>
    </source>
</evidence>
<feature type="modified residue" description="4-aspartylphosphate" evidence="5">
    <location>
        <position position="55"/>
    </location>
</feature>
<comment type="caution">
    <text evidence="7">The sequence shown here is derived from an EMBL/GenBank/DDBJ whole genome shotgun (WGS) entry which is preliminary data.</text>
</comment>
<dbReference type="EMBL" id="QRDY01000004">
    <property type="protein sequence ID" value="RED63026.1"/>
    <property type="molecule type" value="Genomic_DNA"/>
</dbReference>